<dbReference type="PANTHER" id="PTHR21240">
    <property type="entry name" value="2-AMINO-3-CARBOXYLMUCONATE-6-SEMIALDEHYDE DECARBOXYLASE"/>
    <property type="match status" value="1"/>
</dbReference>
<evidence type="ECO:0000313" key="3">
    <source>
        <dbReference type="EMBL" id="VYT46256.1"/>
    </source>
</evidence>
<dbReference type="Gene3D" id="3.20.20.140">
    <property type="entry name" value="Metal-dependent hydrolases"/>
    <property type="match status" value="1"/>
</dbReference>
<feature type="domain" description="Amidohydrolase-related" evidence="2">
    <location>
        <begin position="71"/>
        <end position="334"/>
    </location>
</feature>
<dbReference type="InterPro" id="IPR006680">
    <property type="entry name" value="Amidohydro-rel"/>
</dbReference>
<sequence>MKSIDVFCHLMPQKYAELAMNESPNKSHMFVRALKMQAMSDMEYRLNVLKQFPGYKQIPNIVSPPVELFAGPDKSPKIAAIGNDEIKKITEEHPDYYDGFIAGIPFNNTSASVEEIKRCKAMGAKGVQIYTHMNGEAIDQEKFWPIYEICEKLELPVLIHPVGGQTSPEYPTEDCSKYELWFLIGWPYQTTVAMCRLAFAGIFEDFPNLKIVTHHVGAMIPMLEGRIENGLKMYGGRTAPELKEKLTRTKLKGHPIDTFKKFYADSASFGSASAIRCGIDFFGKDHILFASDMPFDPEKGPGYIDRTLKAIDSLALSEEEKKAILFGNAERIFHV</sequence>
<name>A0A6N2WX79_9FIRM</name>
<dbReference type="EMBL" id="CACRTF010000017">
    <property type="protein sequence ID" value="VYT46256.1"/>
    <property type="molecule type" value="Genomic_DNA"/>
</dbReference>
<proteinExistence type="predicted"/>
<keyword evidence="1" id="KW-0456">Lyase</keyword>
<keyword evidence="3" id="KW-0378">Hydrolase</keyword>
<protein>
    <submittedName>
        <fullName evidence="3">Amidohydrolase</fullName>
    </submittedName>
</protein>
<reference evidence="3" key="1">
    <citation type="submission" date="2019-11" db="EMBL/GenBank/DDBJ databases">
        <authorList>
            <person name="Feng L."/>
        </authorList>
    </citation>
    <scope>NUCLEOTIDE SEQUENCE</scope>
    <source>
        <strain evidence="3">CbolteaeLFYP116</strain>
    </source>
</reference>
<accession>A0A6N2WX79</accession>
<dbReference type="PANTHER" id="PTHR21240:SF28">
    <property type="entry name" value="ISO-OROTATE DECARBOXYLASE (EUROFUNG)"/>
    <property type="match status" value="1"/>
</dbReference>
<dbReference type="InterPro" id="IPR032465">
    <property type="entry name" value="ACMSD"/>
</dbReference>
<organism evidence="3">
    <name type="scientific">Enterocloster bolteae</name>
    <dbReference type="NCBI Taxonomy" id="208479"/>
    <lineage>
        <taxon>Bacteria</taxon>
        <taxon>Bacillati</taxon>
        <taxon>Bacillota</taxon>
        <taxon>Clostridia</taxon>
        <taxon>Lachnospirales</taxon>
        <taxon>Lachnospiraceae</taxon>
        <taxon>Enterocloster</taxon>
    </lineage>
</organism>
<gene>
    <name evidence="3" type="ORF">CBLFYP116_04079</name>
</gene>
<dbReference type="Pfam" id="PF04909">
    <property type="entry name" value="Amidohydro_2"/>
    <property type="match status" value="1"/>
</dbReference>
<dbReference type="InterPro" id="IPR032466">
    <property type="entry name" value="Metal_Hydrolase"/>
</dbReference>
<dbReference type="SUPFAM" id="SSF51556">
    <property type="entry name" value="Metallo-dependent hydrolases"/>
    <property type="match status" value="1"/>
</dbReference>
<dbReference type="GO" id="GO:0005737">
    <property type="term" value="C:cytoplasm"/>
    <property type="evidence" value="ECO:0007669"/>
    <property type="project" value="TreeGrafter"/>
</dbReference>
<dbReference type="RefSeq" id="WP_024726139.1">
    <property type="nucleotide sequence ID" value="NZ_CP094684.1"/>
</dbReference>
<dbReference type="AlphaFoldDB" id="A0A6N2WX79"/>
<evidence type="ECO:0000256" key="1">
    <source>
        <dbReference type="ARBA" id="ARBA00023239"/>
    </source>
</evidence>
<dbReference type="GO" id="GO:0016831">
    <property type="term" value="F:carboxy-lyase activity"/>
    <property type="evidence" value="ECO:0007669"/>
    <property type="project" value="InterPro"/>
</dbReference>
<evidence type="ECO:0000259" key="2">
    <source>
        <dbReference type="Pfam" id="PF04909"/>
    </source>
</evidence>
<dbReference type="GO" id="GO:0019748">
    <property type="term" value="P:secondary metabolic process"/>
    <property type="evidence" value="ECO:0007669"/>
    <property type="project" value="TreeGrafter"/>
</dbReference>
<dbReference type="GO" id="GO:0016787">
    <property type="term" value="F:hydrolase activity"/>
    <property type="evidence" value="ECO:0007669"/>
    <property type="project" value="UniProtKB-KW"/>
</dbReference>